<proteinExistence type="predicted"/>
<organism evidence="3">
    <name type="scientific">Staphylococcus aureus</name>
    <dbReference type="NCBI Taxonomy" id="1280"/>
    <lineage>
        <taxon>Bacteria</taxon>
        <taxon>Bacillati</taxon>
        <taxon>Bacillota</taxon>
        <taxon>Bacilli</taxon>
        <taxon>Bacillales</taxon>
        <taxon>Staphylococcaceae</taxon>
        <taxon>Staphylococcus</taxon>
    </lineage>
</organism>
<evidence type="ECO:0000313" key="3">
    <source>
        <dbReference type="EMBL" id="QDS64637.1"/>
    </source>
</evidence>
<reference evidence="3" key="1">
    <citation type="submission" date="2019-07" db="EMBL/GenBank/DDBJ databases">
        <title>Comparative genomics of plasmid bearing Staphylococcus aureus strains isolated from various retail meats.</title>
        <authorList>
            <person name="Neyaz L."/>
            <person name="Karki A.B."/>
            <person name="Fakhr M.K."/>
        </authorList>
    </citation>
    <scope>NUCLEOTIDE SEQUENCE</scope>
    <source>
        <strain evidence="3">B6-55A</strain>
        <plasmid evidence="3">pSALNT106</plasmid>
    </source>
</reference>
<evidence type="ECO:0000259" key="1">
    <source>
        <dbReference type="Pfam" id="PF02486"/>
    </source>
</evidence>
<dbReference type="RefSeq" id="WP_000431197.1">
    <property type="nucleotide sequence ID" value="NZ_BEAW01000002.1"/>
</dbReference>
<protein>
    <submittedName>
        <fullName evidence="3">Replication initiation factor domain-containing protein</fullName>
    </submittedName>
</protein>
<dbReference type="EMBL" id="CP042145">
    <property type="protein sequence ID" value="QDS64637.1"/>
    <property type="molecule type" value="Genomic_DNA"/>
</dbReference>
<geneLocation type="plasmid" evidence="3">
    <name>pSALNT106</name>
</geneLocation>
<keyword evidence="3" id="KW-0614">Plasmid</keyword>
<name>A0A517JC06_STAAU</name>
<evidence type="ECO:0000259" key="2">
    <source>
        <dbReference type="Pfam" id="PF18106"/>
    </source>
</evidence>
<accession>A0A517JC06</accession>
<dbReference type="AlphaFoldDB" id="A0A517JC06"/>
<dbReference type="GO" id="GO:0003743">
    <property type="term" value="F:translation initiation factor activity"/>
    <property type="evidence" value="ECO:0007669"/>
    <property type="project" value="UniProtKB-KW"/>
</dbReference>
<sequence>MENQASTPLTNRGVAKPEKCGLEAVVDWVQVTFQVPSIFTIMEDVLKLPRAVFKHRNSGLYYYNRGYTFGNIQIFYSDKDEGMGFHLQLSGSGCREFEHYLINRNETWQDFFKRCAVKKARFTRIDIAIDDTKTYLKIPRLIKKAERGECISKFRSASSISGFKLSDGQSKGSTFYIGSKKSDIYCRFYEKNYEMAYKLKTPVEDFGLWNRYEIQMRRSNAENCAMILTETSSISDIVKGVLNNSMRFVTEPKDVSDSRKSRWPVYQEWSRFIKGADKISLSMKPSLKSIEDNIDWLCKQVATTLDTVLTAEAMAQSEGLLEDTDFLNKILAHSSFNDEHTDRINHYLEELKRKKNLRQDIS</sequence>
<gene>
    <name evidence="3" type="ORF">FP483_14955</name>
</gene>
<dbReference type="Pfam" id="PF18106">
    <property type="entry name" value="Rol_Rep_N"/>
    <property type="match status" value="1"/>
</dbReference>
<feature type="domain" description="Rolling Circle replication initiation protein N-terminal" evidence="2">
    <location>
        <begin position="23"/>
        <end position="114"/>
    </location>
</feature>
<dbReference type="InterPro" id="IPR003491">
    <property type="entry name" value="REP-like_C"/>
</dbReference>
<dbReference type="Pfam" id="PF02486">
    <property type="entry name" value="Rep_trans"/>
    <property type="match status" value="1"/>
</dbReference>
<keyword evidence="3" id="KW-0396">Initiation factor</keyword>
<feature type="domain" description="Replication initiation protein-like C-terminal" evidence="1">
    <location>
        <begin position="121"/>
        <end position="327"/>
    </location>
</feature>
<dbReference type="InterPro" id="IPR040819">
    <property type="entry name" value="Rol_Rep_N"/>
</dbReference>
<keyword evidence="3" id="KW-0648">Protein biosynthesis</keyword>